<proteinExistence type="predicted"/>
<dbReference type="InterPro" id="IPR014752">
    <property type="entry name" value="Arrestin-like_C"/>
</dbReference>
<evidence type="ECO:0000256" key="1">
    <source>
        <dbReference type="SAM" id="MobiDB-lite"/>
    </source>
</evidence>
<organism evidence="2 3">
    <name type="scientific">Physocladia obscura</name>
    <dbReference type="NCBI Taxonomy" id="109957"/>
    <lineage>
        <taxon>Eukaryota</taxon>
        <taxon>Fungi</taxon>
        <taxon>Fungi incertae sedis</taxon>
        <taxon>Chytridiomycota</taxon>
        <taxon>Chytridiomycota incertae sedis</taxon>
        <taxon>Chytridiomycetes</taxon>
        <taxon>Chytridiales</taxon>
        <taxon>Chytriomycetaceae</taxon>
        <taxon>Physocladia</taxon>
    </lineage>
</organism>
<gene>
    <name evidence="2" type="ORF">HK100_010078</name>
</gene>
<feature type="region of interest" description="Disordered" evidence="1">
    <location>
        <begin position="514"/>
        <end position="545"/>
    </location>
</feature>
<sequence length="714" mass="78872">MQIRFFDKVQVYVRRGPNDGEDVRRFVLLDDAGAPVLTAPASISAAATDPSEFPYRLIAPFPTAYPLTIDVYAGGILRIYGLLRFRIPLLAFVPEKMSITVSVVGHVKIEWNETPFVKLTQRETFLRTKNVILEETDPMPTPDVHSTITLPFAIQRTPTTLPISFESESGKIAYYLLIKFKTCHYKFGNETFEHFVPITVIPPWSGAPPPALPSLAPGDNGVRVVLDVEGTVQGSVKMFGGGGTSSHNAETSSIRTGTNVSEHDGGVGGDSDSLWLRPRVLHDVEGLRPRPSGLSIGGSHVLRQTPSILSENENYNNSYLRPDSQTAMEPPPLEPPSLSRRAVSFSSAFDGLKQGSARPTRAEISSRYLRRAVRSTEAMVVPIVVEETDPNLPLPYTEEDPLAGQPRGSPLPMPIRPFRTRPFLPSSPAYTPLSVHFDGPDEIGILNHLDNEQSDEDHESSQQFTIGEAAIAAENNENVYIPQPDSSAIPKSDGIKTFFKKMLTNAKSRNFSGSSNFHIPRVSSPTDQISDQIPENNNSTPPQKLSHQNSFFSFISTFASQQPQSQLLQQQDSGNDNQYSFNFLLASTMIGPNSQIPITITFSDNEYDAMITSYIEISLIADIECTAMGKTKHDIVILMNVKVDVDAQDFEKRVWFVVPSAKELGYFAVGLTAPLIELTHKVVFQLHTQKRRPFGMGWKDITLELGSVAITMLR</sequence>
<evidence type="ECO:0000313" key="3">
    <source>
        <dbReference type="Proteomes" id="UP001211907"/>
    </source>
</evidence>
<accession>A0AAD5T5E4</accession>
<dbReference type="Gene3D" id="2.60.40.640">
    <property type="match status" value="1"/>
</dbReference>
<feature type="region of interest" description="Disordered" evidence="1">
    <location>
        <begin position="238"/>
        <end position="271"/>
    </location>
</feature>
<feature type="region of interest" description="Disordered" evidence="1">
    <location>
        <begin position="309"/>
        <end position="339"/>
    </location>
</feature>
<reference evidence="2" key="1">
    <citation type="submission" date="2020-05" db="EMBL/GenBank/DDBJ databases">
        <title>Phylogenomic resolution of chytrid fungi.</title>
        <authorList>
            <person name="Stajich J.E."/>
            <person name="Amses K."/>
            <person name="Simmons R."/>
            <person name="Seto K."/>
            <person name="Myers J."/>
            <person name="Bonds A."/>
            <person name="Quandt C.A."/>
            <person name="Barry K."/>
            <person name="Liu P."/>
            <person name="Grigoriev I."/>
            <person name="Longcore J.E."/>
            <person name="James T.Y."/>
        </authorList>
    </citation>
    <scope>NUCLEOTIDE SEQUENCE</scope>
    <source>
        <strain evidence="2">JEL0513</strain>
    </source>
</reference>
<feature type="non-terminal residue" evidence="2">
    <location>
        <position position="1"/>
    </location>
</feature>
<feature type="compositionally biased region" description="Polar residues" evidence="1">
    <location>
        <begin position="245"/>
        <end position="260"/>
    </location>
</feature>
<feature type="compositionally biased region" description="Polar residues" evidence="1">
    <location>
        <begin position="309"/>
        <end position="327"/>
    </location>
</feature>
<evidence type="ECO:0000313" key="2">
    <source>
        <dbReference type="EMBL" id="KAJ3126788.1"/>
    </source>
</evidence>
<dbReference type="Proteomes" id="UP001211907">
    <property type="component" value="Unassembled WGS sequence"/>
</dbReference>
<keyword evidence="3" id="KW-1185">Reference proteome</keyword>
<dbReference type="AlphaFoldDB" id="A0AAD5T5E4"/>
<comment type="caution">
    <text evidence="2">The sequence shown here is derived from an EMBL/GenBank/DDBJ whole genome shotgun (WGS) entry which is preliminary data.</text>
</comment>
<protein>
    <submittedName>
        <fullName evidence="2">Uncharacterized protein</fullName>
    </submittedName>
</protein>
<name>A0AAD5T5E4_9FUNG</name>
<dbReference type="EMBL" id="JADGJH010000541">
    <property type="protein sequence ID" value="KAJ3126788.1"/>
    <property type="molecule type" value="Genomic_DNA"/>
</dbReference>